<feature type="region of interest" description="Disordered" evidence="10">
    <location>
        <begin position="395"/>
        <end position="414"/>
    </location>
</feature>
<keyword evidence="3" id="KW-1003">Cell membrane</keyword>
<dbReference type="AlphaFoldDB" id="S5FW13"/>
<proteinExistence type="evidence at transcript level"/>
<evidence type="ECO:0000256" key="9">
    <source>
        <dbReference type="SAM" id="Coils"/>
    </source>
</evidence>
<feature type="coiled-coil region" evidence="9">
    <location>
        <begin position="350"/>
        <end position="377"/>
    </location>
</feature>
<evidence type="ECO:0000256" key="1">
    <source>
        <dbReference type="ARBA" id="ARBA00002523"/>
    </source>
</evidence>
<reference evidence="14" key="1">
    <citation type="journal article" date="2013" name="PLoS Pathog.">
        <title>Mosaic VSGs and the Scale of Trypanosoma brucei Antigenic Variation.</title>
        <authorList>
            <person name="Hall J.P."/>
            <person name="Wang H."/>
            <person name="Barry J.D."/>
        </authorList>
    </citation>
    <scope>NUCLEOTIDE SEQUENCE</scope>
    <source>
        <strain evidence="14">TREU927/4 GUTat 10.1</strain>
    </source>
</reference>
<accession>S5FW13</accession>
<evidence type="ECO:0000259" key="13">
    <source>
        <dbReference type="Pfam" id="PF13206"/>
    </source>
</evidence>
<dbReference type="EMBL" id="KC434483">
    <property type="protein sequence ID" value="AGQ49827.1"/>
    <property type="molecule type" value="mRNA"/>
</dbReference>
<dbReference type="VEuPathDB" id="TriTrypDB:Tb927.3.340"/>
<keyword evidence="4" id="KW-0336">GPI-anchor</keyword>
<name>S5FW13_9TRYP</name>
<dbReference type="Pfam" id="PF13206">
    <property type="entry name" value="VSG_B"/>
    <property type="match status" value="1"/>
</dbReference>
<evidence type="ECO:0000256" key="3">
    <source>
        <dbReference type="ARBA" id="ARBA00022475"/>
    </source>
</evidence>
<evidence type="ECO:0000313" key="14">
    <source>
        <dbReference type="EMBL" id="AGQ49827.1"/>
    </source>
</evidence>
<keyword evidence="7" id="KW-0325">Glycoprotein</keyword>
<gene>
    <name evidence="14" type="primary">VSG</name>
</gene>
<keyword evidence="8" id="KW-0449">Lipoprotein</keyword>
<reference evidence="14" key="2">
    <citation type="submission" date="2013-01" db="EMBL/GenBank/DDBJ databases">
        <authorList>
            <person name="Hall J.P.J."/>
            <person name="Barry J.D."/>
        </authorList>
    </citation>
    <scope>NUCLEOTIDE SEQUENCE</scope>
    <source>
        <strain evidence="14">TREU927/4 GUTat 10.1</strain>
    </source>
</reference>
<feature type="chain" id="PRO_5004528335" evidence="11">
    <location>
        <begin position="31"/>
        <end position="533"/>
    </location>
</feature>
<keyword evidence="9" id="KW-0175">Coiled coil</keyword>
<protein>
    <submittedName>
        <fullName evidence="14">Variant surface glycoprotein</fullName>
    </submittedName>
</protein>
<comment type="function">
    <text evidence="1">VSG forms a coat on the surface of the parasite. The trypanosome evades the immune response of the host by expressing a series of antigenically distinct VSGs from an estimated 1000 VSG genes.</text>
</comment>
<evidence type="ECO:0000256" key="10">
    <source>
        <dbReference type="SAM" id="MobiDB-lite"/>
    </source>
</evidence>
<sequence>MTQSRSHSPLHWLALLMLATLGAIPDTTLATEPTKAANADIYRTLCTAVNALDNAETPEATVTVDSDSRRTANLLKLFLRDGSTMTLLADSEDPKETLTKAEGKLKELCENGKHGDCADAADYLKSRKGSDGEKLIKALTSRSSVLPQINTTVDKLSEALSAADTQPAGASKATAATLLKTAVLGDYATPTAVRLAGVGSDRQGKCGTSESTPGTAAGSTIAGDLLCICGSNLANDNKGCLLEGAGQVTYAGEVANQGTVYEALAAGCKNFNPKGNFIDASQLRAAATKIMHKINEGHGNDGKISYLGKSDSANPAAGCTGEDDTGGKGACVIYGKNGSRPKEPGWMDSLMRAATALDDEQQQKASAEAKMENINSLNRTLTTLLHLHHTQVELSKEIKQSPKNTATEQSTKTLEETNRECTEIKQENKCKRKAPICEWKGKNDEDGEHCKLNETHVAQQAPTQAGSGGNEETKTTDKCSAAKTPEECAAVKGEIPKDKKAVCGWINDKCQDSSIIVTKKFALSAAAFVVLLL</sequence>
<dbReference type="InterPro" id="IPR019609">
    <property type="entry name" value="Variant_surf_glycoprt_trypan_C"/>
</dbReference>
<feature type="compositionally biased region" description="Polar residues" evidence="10">
    <location>
        <begin position="401"/>
        <end position="412"/>
    </location>
</feature>
<dbReference type="InterPro" id="IPR025932">
    <property type="entry name" value="Trypano_VSG_B_N_dom"/>
</dbReference>
<organism evidence="14">
    <name type="scientific">Trypanosoma brucei</name>
    <dbReference type="NCBI Taxonomy" id="5691"/>
    <lineage>
        <taxon>Eukaryota</taxon>
        <taxon>Discoba</taxon>
        <taxon>Euglenozoa</taxon>
        <taxon>Kinetoplastea</taxon>
        <taxon>Metakinetoplastina</taxon>
        <taxon>Trypanosomatida</taxon>
        <taxon>Trypanosomatidae</taxon>
        <taxon>Trypanosoma</taxon>
    </lineage>
</organism>
<evidence type="ECO:0000256" key="11">
    <source>
        <dbReference type="SAM" id="SignalP"/>
    </source>
</evidence>
<dbReference type="GO" id="GO:0098552">
    <property type="term" value="C:side of membrane"/>
    <property type="evidence" value="ECO:0007669"/>
    <property type="project" value="UniProtKB-KW"/>
</dbReference>
<evidence type="ECO:0000256" key="6">
    <source>
        <dbReference type="ARBA" id="ARBA00023136"/>
    </source>
</evidence>
<feature type="signal peptide" evidence="11">
    <location>
        <begin position="1"/>
        <end position="30"/>
    </location>
</feature>
<evidence type="ECO:0000256" key="2">
    <source>
        <dbReference type="ARBA" id="ARBA00004609"/>
    </source>
</evidence>
<evidence type="ECO:0000256" key="5">
    <source>
        <dbReference type="ARBA" id="ARBA00022729"/>
    </source>
</evidence>
<feature type="domain" description="Trypanosome variant surface glycoprotein C-terminal" evidence="12">
    <location>
        <begin position="421"/>
        <end position="532"/>
    </location>
</feature>
<evidence type="ECO:0000259" key="12">
    <source>
        <dbReference type="Pfam" id="PF10659"/>
    </source>
</evidence>
<dbReference type="VEuPathDB" id="TriTrypDB:Tb427_000428100"/>
<keyword evidence="5 11" id="KW-0732">Signal</keyword>
<dbReference type="GO" id="GO:0005886">
    <property type="term" value="C:plasma membrane"/>
    <property type="evidence" value="ECO:0007669"/>
    <property type="project" value="UniProtKB-SubCell"/>
</dbReference>
<feature type="domain" description="Trypanosome variant surface glycoprotein B-type N-terminal" evidence="13">
    <location>
        <begin position="31"/>
        <end position="374"/>
    </location>
</feature>
<dbReference type="Pfam" id="PF10659">
    <property type="entry name" value="Trypan_glycop_C"/>
    <property type="match status" value="1"/>
</dbReference>
<comment type="subcellular location">
    <subcellularLocation>
        <location evidence="2">Cell membrane</location>
        <topology evidence="2">Lipid-anchor</topology>
        <topology evidence="2">GPI-anchor</topology>
    </subcellularLocation>
</comment>
<evidence type="ECO:0000256" key="8">
    <source>
        <dbReference type="ARBA" id="ARBA00023288"/>
    </source>
</evidence>
<keyword evidence="6" id="KW-0472">Membrane</keyword>
<evidence type="ECO:0000256" key="7">
    <source>
        <dbReference type="ARBA" id="ARBA00023180"/>
    </source>
</evidence>
<evidence type="ECO:0000256" key="4">
    <source>
        <dbReference type="ARBA" id="ARBA00022622"/>
    </source>
</evidence>
<feature type="region of interest" description="Disordered" evidence="10">
    <location>
        <begin position="458"/>
        <end position="479"/>
    </location>
</feature>